<name>A0ACC1PT86_9PEZI</name>
<reference evidence="1" key="1">
    <citation type="submission" date="2022-10" db="EMBL/GenBank/DDBJ databases">
        <title>Genome Sequence of Xylaria curta.</title>
        <authorList>
            <person name="Buettner E."/>
        </authorList>
    </citation>
    <scope>NUCLEOTIDE SEQUENCE</scope>
    <source>
        <strain evidence="1">Babe10</strain>
    </source>
</reference>
<evidence type="ECO:0000313" key="1">
    <source>
        <dbReference type="EMBL" id="KAJ2999312.1"/>
    </source>
</evidence>
<protein>
    <submittedName>
        <fullName evidence="1">Uncharacterized protein</fullName>
    </submittedName>
</protein>
<organism evidence="1 2">
    <name type="scientific">Xylaria curta</name>
    <dbReference type="NCBI Taxonomy" id="42375"/>
    <lineage>
        <taxon>Eukaryota</taxon>
        <taxon>Fungi</taxon>
        <taxon>Dikarya</taxon>
        <taxon>Ascomycota</taxon>
        <taxon>Pezizomycotina</taxon>
        <taxon>Sordariomycetes</taxon>
        <taxon>Xylariomycetidae</taxon>
        <taxon>Xylariales</taxon>
        <taxon>Xylariaceae</taxon>
        <taxon>Xylaria</taxon>
    </lineage>
</organism>
<comment type="caution">
    <text evidence="1">The sequence shown here is derived from an EMBL/GenBank/DDBJ whole genome shotgun (WGS) entry which is preliminary data.</text>
</comment>
<dbReference type="EMBL" id="JAPDGR010000003">
    <property type="protein sequence ID" value="KAJ2999312.1"/>
    <property type="molecule type" value="Genomic_DNA"/>
</dbReference>
<accession>A0ACC1PT86</accession>
<dbReference type="Proteomes" id="UP001143856">
    <property type="component" value="Unassembled WGS sequence"/>
</dbReference>
<keyword evidence="2" id="KW-1185">Reference proteome</keyword>
<evidence type="ECO:0000313" key="2">
    <source>
        <dbReference type="Proteomes" id="UP001143856"/>
    </source>
</evidence>
<proteinExistence type="predicted"/>
<gene>
    <name evidence="1" type="ORF">NUW58_g31</name>
</gene>
<sequence length="415" mass="45865">MSQPPFRTPRMPCSVGVDLGSWGSKVGVAVLRPDKIPKAGRVARPANTRDPESSNTADDGNNVYEFAATAALEGDKLIPGKRSRDKDLNFSIKTVLLRATGIDQPHKLRNVPGGQSLVNDWAAGRITQSMAKACILEHLTKLRDETVKYTDSLGYQVEDVVITYPNWLCSFEGHADFDKYISFYLELMRPLWPGAEFNTVSEGQAAANYVCEPWKDAQNSFRRSDVWDQFEGLNMRVGVPICIFDHGGSSFNAQSQIMRLDENGGVINSQSIRGLRWKSGALGGSYLSNCEIQEIVRSNFLRLKSDGEVADLMADFERQKRNLDLSSKGAPPGLFLVSKSGKQILIHSQQLRDAFRKAFDNGFGVVFSGFDWSCAMRTGSTTPNAGPPPVSNRPTEDNEAWLRMGRRSTCNGLVL</sequence>